<comment type="function">
    <text evidence="3">The pyruvate dehydrogenase complex catalyzes the overall conversion of pyruvate to acetyl-CoA and CO(2). It contains multiple copies of three enzymatic components: pyruvate dehydrogenase (E1), dihydrolipoamide acetyltransferase (E2) and lipoamide dehydrogenase (E3).</text>
</comment>
<feature type="compositionally biased region" description="Basic and acidic residues" evidence="4">
    <location>
        <begin position="80"/>
        <end position="90"/>
    </location>
</feature>
<dbReference type="InterPro" id="IPR045257">
    <property type="entry name" value="E2/Pdx1"/>
</dbReference>
<dbReference type="CDD" id="cd06849">
    <property type="entry name" value="lipoyl_domain"/>
    <property type="match status" value="1"/>
</dbReference>
<dbReference type="PROSITE" id="PS50968">
    <property type="entry name" value="BIOTINYL_LIPOYL"/>
    <property type="match status" value="1"/>
</dbReference>
<evidence type="ECO:0000313" key="6">
    <source>
        <dbReference type="EMBL" id="HDK37673.1"/>
    </source>
</evidence>
<feature type="region of interest" description="Disordered" evidence="4">
    <location>
        <begin position="79"/>
        <end position="122"/>
    </location>
</feature>
<feature type="domain" description="Lipoyl-binding" evidence="5">
    <location>
        <begin position="3"/>
        <end position="78"/>
    </location>
</feature>
<dbReference type="InterPro" id="IPR000089">
    <property type="entry name" value="Biotin_lipoyl"/>
</dbReference>
<name>A0A831NRV7_9GAMM</name>
<comment type="cofactor">
    <cofactor evidence="1">
        <name>(R)-lipoate</name>
        <dbReference type="ChEBI" id="CHEBI:83088"/>
    </cofactor>
</comment>
<dbReference type="AlphaFoldDB" id="A0A831NRV7"/>
<dbReference type="Proteomes" id="UP000885822">
    <property type="component" value="Unassembled WGS sequence"/>
</dbReference>
<dbReference type="FunFam" id="2.40.50.100:FF:000010">
    <property type="entry name" value="Acetyltransferase component of pyruvate dehydrogenase complex"/>
    <property type="match status" value="1"/>
</dbReference>
<accession>A0A831NRV7</accession>
<protein>
    <submittedName>
        <fullName evidence="6">Biotin/lipoyl-binding protein</fullName>
    </submittedName>
</protein>
<dbReference type="PANTHER" id="PTHR23151:SF90">
    <property type="entry name" value="DIHYDROLIPOYLLYSINE-RESIDUE ACETYLTRANSFERASE COMPONENT OF PYRUVATE DEHYDROGENASE COMPLEX, MITOCHONDRIAL-RELATED"/>
    <property type="match status" value="1"/>
</dbReference>
<sequence>MSKVPITMPVLSDTMESGQLANWLKKPGDLVKKGDVLAEVESDKAIMDVEAFSDGYLAGPLAKVGSEIPVGQIIGYITDSPDKTDAKREPPVSIGPSANKKDIPSETVTPKPTVTSAPVHATARFDDNTEVKISPYARGLAQDLGIDPT</sequence>
<reference evidence="6" key="1">
    <citation type="journal article" date="2020" name="mSystems">
        <title>Genome- and Community-Level Interaction Insights into Carbon Utilization and Element Cycling Functions of Hydrothermarchaeota in Hydrothermal Sediment.</title>
        <authorList>
            <person name="Zhou Z."/>
            <person name="Liu Y."/>
            <person name="Xu W."/>
            <person name="Pan J."/>
            <person name="Luo Z.H."/>
            <person name="Li M."/>
        </authorList>
    </citation>
    <scope>NUCLEOTIDE SEQUENCE [LARGE SCALE GENOMIC DNA]</scope>
    <source>
        <strain evidence="6">HyVt-26</strain>
    </source>
</reference>
<evidence type="ECO:0000256" key="4">
    <source>
        <dbReference type="SAM" id="MobiDB-lite"/>
    </source>
</evidence>
<evidence type="ECO:0000256" key="2">
    <source>
        <dbReference type="ARBA" id="ARBA00022823"/>
    </source>
</evidence>
<dbReference type="EMBL" id="DRCV01000065">
    <property type="protein sequence ID" value="HDK37673.1"/>
    <property type="molecule type" value="Genomic_DNA"/>
</dbReference>
<evidence type="ECO:0000256" key="3">
    <source>
        <dbReference type="ARBA" id="ARBA00025211"/>
    </source>
</evidence>
<organism evidence="6">
    <name type="scientific">Thiolapillus brandeum</name>
    <dbReference type="NCBI Taxonomy" id="1076588"/>
    <lineage>
        <taxon>Bacteria</taxon>
        <taxon>Pseudomonadati</taxon>
        <taxon>Pseudomonadota</taxon>
        <taxon>Gammaproteobacteria</taxon>
        <taxon>Chromatiales</taxon>
        <taxon>Sedimenticolaceae</taxon>
        <taxon>Thiolapillus</taxon>
    </lineage>
</organism>
<dbReference type="Gene3D" id="2.40.50.100">
    <property type="match status" value="1"/>
</dbReference>
<proteinExistence type="predicted"/>
<gene>
    <name evidence="6" type="ORF">ENG92_01465</name>
</gene>
<feature type="compositionally biased region" description="Polar residues" evidence="4">
    <location>
        <begin position="106"/>
        <end position="116"/>
    </location>
</feature>
<evidence type="ECO:0000259" key="5">
    <source>
        <dbReference type="PROSITE" id="PS50968"/>
    </source>
</evidence>
<dbReference type="GO" id="GO:0006086">
    <property type="term" value="P:pyruvate decarboxylation to acetyl-CoA"/>
    <property type="evidence" value="ECO:0007669"/>
    <property type="project" value="InterPro"/>
</dbReference>
<dbReference type="InterPro" id="IPR011053">
    <property type="entry name" value="Single_hybrid_motif"/>
</dbReference>
<dbReference type="PROSITE" id="PS00189">
    <property type="entry name" value="LIPOYL"/>
    <property type="match status" value="1"/>
</dbReference>
<dbReference type="InterPro" id="IPR003016">
    <property type="entry name" value="2-oxoA_DH_lipoyl-BS"/>
</dbReference>
<feature type="non-terminal residue" evidence="6">
    <location>
        <position position="149"/>
    </location>
</feature>
<keyword evidence="2" id="KW-0450">Lipoyl</keyword>
<dbReference type="PANTHER" id="PTHR23151">
    <property type="entry name" value="DIHYDROLIPOAMIDE ACETYL/SUCCINYL-TRANSFERASE-RELATED"/>
    <property type="match status" value="1"/>
</dbReference>
<dbReference type="SUPFAM" id="SSF51230">
    <property type="entry name" value="Single hybrid motif"/>
    <property type="match status" value="1"/>
</dbReference>
<dbReference type="GO" id="GO:0045254">
    <property type="term" value="C:pyruvate dehydrogenase complex"/>
    <property type="evidence" value="ECO:0007669"/>
    <property type="project" value="InterPro"/>
</dbReference>
<comment type="caution">
    <text evidence="6">The sequence shown here is derived from an EMBL/GenBank/DDBJ whole genome shotgun (WGS) entry which is preliminary data.</text>
</comment>
<evidence type="ECO:0000256" key="1">
    <source>
        <dbReference type="ARBA" id="ARBA00001938"/>
    </source>
</evidence>
<dbReference type="Pfam" id="PF00364">
    <property type="entry name" value="Biotin_lipoyl"/>
    <property type="match status" value="1"/>
</dbReference>